<proteinExistence type="predicted"/>
<name>A0A1E3QWA3_9ASCO</name>
<gene>
    <name evidence="1" type="ORF">BABINDRAFT_160160</name>
</gene>
<evidence type="ECO:0000313" key="1">
    <source>
        <dbReference type="EMBL" id="ODQ81938.1"/>
    </source>
</evidence>
<sequence length="96" mass="10829">MQGMHPVLPSVLACTFLHYLTGRFGNFEPQTFCLFLNGDPNKNICRSTTGKSTFVDPTISLSRMLTFCKGSAVLRRGRPNSYRFVHNLYLCPSTYS</sequence>
<dbReference type="EMBL" id="KV454427">
    <property type="protein sequence ID" value="ODQ81938.1"/>
    <property type="molecule type" value="Genomic_DNA"/>
</dbReference>
<keyword evidence="2" id="KW-1185">Reference proteome</keyword>
<dbReference type="AlphaFoldDB" id="A0A1E3QWA3"/>
<evidence type="ECO:0000313" key="2">
    <source>
        <dbReference type="Proteomes" id="UP000094336"/>
    </source>
</evidence>
<reference evidence="2" key="1">
    <citation type="submission" date="2016-05" db="EMBL/GenBank/DDBJ databases">
        <title>Comparative genomics of biotechnologically important yeasts.</title>
        <authorList>
            <consortium name="DOE Joint Genome Institute"/>
            <person name="Riley R."/>
            <person name="Haridas S."/>
            <person name="Wolfe K.H."/>
            <person name="Lopes M.R."/>
            <person name="Hittinger C.T."/>
            <person name="Goker M."/>
            <person name="Salamov A."/>
            <person name="Wisecaver J."/>
            <person name="Long T.M."/>
            <person name="Aerts A.L."/>
            <person name="Barry K."/>
            <person name="Choi C."/>
            <person name="Clum A."/>
            <person name="Coughlan A.Y."/>
            <person name="Deshpande S."/>
            <person name="Douglass A.P."/>
            <person name="Hanson S.J."/>
            <person name="Klenk H.-P."/>
            <person name="Labutti K."/>
            <person name="Lapidus A."/>
            <person name="Lindquist E."/>
            <person name="Lipzen A."/>
            <person name="Meier-Kolthoff J.P."/>
            <person name="Ohm R.A."/>
            <person name="Otillar R.P."/>
            <person name="Pangilinan J."/>
            <person name="Peng Y."/>
            <person name="Rokas A."/>
            <person name="Rosa C.A."/>
            <person name="Scheuner C."/>
            <person name="Sibirny A.A."/>
            <person name="Slot J.C."/>
            <person name="Stielow J.B."/>
            <person name="Sun H."/>
            <person name="Kurtzman C.P."/>
            <person name="Blackwell M."/>
            <person name="Grigoriev I.V."/>
            <person name="Jeffries T.W."/>
        </authorList>
    </citation>
    <scope>NUCLEOTIDE SEQUENCE [LARGE SCALE GENOMIC DNA]</scope>
    <source>
        <strain evidence="2">NRRL Y-12698</strain>
    </source>
</reference>
<dbReference type="GeneID" id="30145945"/>
<organism evidence="1 2">
    <name type="scientific">Babjeviella inositovora NRRL Y-12698</name>
    <dbReference type="NCBI Taxonomy" id="984486"/>
    <lineage>
        <taxon>Eukaryota</taxon>
        <taxon>Fungi</taxon>
        <taxon>Dikarya</taxon>
        <taxon>Ascomycota</taxon>
        <taxon>Saccharomycotina</taxon>
        <taxon>Pichiomycetes</taxon>
        <taxon>Serinales incertae sedis</taxon>
        <taxon>Babjeviella</taxon>
    </lineage>
</organism>
<dbReference type="Proteomes" id="UP000094336">
    <property type="component" value="Unassembled WGS sequence"/>
</dbReference>
<dbReference type="RefSeq" id="XP_018987266.1">
    <property type="nucleotide sequence ID" value="XM_019128092.1"/>
</dbReference>
<accession>A0A1E3QWA3</accession>
<protein>
    <submittedName>
        <fullName evidence="1">Uncharacterized protein</fullName>
    </submittedName>
</protein>